<comment type="caution">
    <text evidence="1">The sequence shown here is derived from an EMBL/GenBank/DDBJ whole genome shotgun (WGS) entry which is preliminary data.</text>
</comment>
<dbReference type="OrthoDB" id="9805159at2"/>
<gene>
    <name evidence="1" type="ORF">ESV85_06950</name>
</gene>
<dbReference type="EMBL" id="VORW01000002">
    <property type="protein sequence ID" value="TXE13699.1"/>
    <property type="molecule type" value="Genomic_DNA"/>
</dbReference>
<protein>
    <submittedName>
        <fullName evidence="1">Uncharacterized protein</fullName>
    </submittedName>
</protein>
<evidence type="ECO:0000313" key="1">
    <source>
        <dbReference type="EMBL" id="TXE13699.1"/>
    </source>
</evidence>
<dbReference type="AlphaFoldDB" id="A0A5C7B1N4"/>
<accession>A0A5C7B1N4</accession>
<dbReference type="Proteomes" id="UP000321935">
    <property type="component" value="Unassembled WGS sequence"/>
</dbReference>
<proteinExistence type="predicted"/>
<evidence type="ECO:0000313" key="2">
    <source>
        <dbReference type="Proteomes" id="UP000321935"/>
    </source>
</evidence>
<name>A0A5C7B1N4_9BACT</name>
<organism evidence="1 2">
    <name type="scientific">Algoriphagus aquimarinus</name>
    <dbReference type="NCBI Taxonomy" id="237018"/>
    <lineage>
        <taxon>Bacteria</taxon>
        <taxon>Pseudomonadati</taxon>
        <taxon>Bacteroidota</taxon>
        <taxon>Cytophagia</taxon>
        <taxon>Cytophagales</taxon>
        <taxon>Cyclobacteriaceae</taxon>
        <taxon>Algoriphagus</taxon>
    </lineage>
</organism>
<sequence length="199" mass="22125">MTKALQLEYLLYILRVSKQILYFMPITSHDCGVPAQEFSSADSTVPRYVAAALLGTGATGIPQGVEFGEKERIYFKGKKAKMNYPSETSFGLFIGKVNDILVKNTAFQCGENCQFVDDGHDAIIAAFRREVAVETIGFLIVCNFDISSNQHISFDLETILGTKAPFSCIELLSDKSSHFQNRTIELQLTPCSAQVLRFF</sequence>
<reference evidence="1 2" key="1">
    <citation type="submission" date="2019-08" db="EMBL/GenBank/DDBJ databases">
        <title>Genomes sequence of Algoriphagus aquimarinus ACAM450.</title>
        <authorList>
            <person name="Bowman J.P."/>
        </authorList>
    </citation>
    <scope>NUCLEOTIDE SEQUENCE [LARGE SCALE GENOMIC DNA]</scope>
    <source>
        <strain evidence="1 2">ACAM 450</strain>
    </source>
</reference>
<dbReference type="RefSeq" id="WP_146916026.1">
    <property type="nucleotide sequence ID" value="NZ_VORW01000002.1"/>
</dbReference>